<dbReference type="PANTHER" id="PTHR43818">
    <property type="entry name" value="BCDNA.GH03377"/>
    <property type="match status" value="1"/>
</dbReference>
<keyword evidence="1" id="KW-0560">Oxidoreductase</keyword>
<dbReference type="eggNOG" id="COG0673">
    <property type="taxonomic scope" value="Bacteria"/>
</dbReference>
<dbReference type="GO" id="GO:0016491">
    <property type="term" value="F:oxidoreductase activity"/>
    <property type="evidence" value="ECO:0007669"/>
    <property type="project" value="UniProtKB-KW"/>
</dbReference>
<comment type="caution">
    <text evidence="4">The sequence shown here is derived from an EMBL/GenBank/DDBJ whole genome shotgun (WGS) entry which is preliminary data.</text>
</comment>
<dbReference type="Pfam" id="PF22725">
    <property type="entry name" value="GFO_IDH_MocA_C3"/>
    <property type="match status" value="1"/>
</dbReference>
<keyword evidence="5" id="KW-1185">Reference proteome</keyword>
<evidence type="ECO:0000256" key="1">
    <source>
        <dbReference type="ARBA" id="ARBA00023002"/>
    </source>
</evidence>
<dbReference type="OrthoDB" id="9792085at2"/>
<dbReference type="InterPro" id="IPR000683">
    <property type="entry name" value="Gfo/Idh/MocA-like_OxRdtase_N"/>
</dbReference>
<proteinExistence type="predicted"/>
<evidence type="ECO:0000313" key="5">
    <source>
        <dbReference type="Proteomes" id="UP000031419"/>
    </source>
</evidence>
<accession>A0A073B2G3</accession>
<dbReference type="InterPro" id="IPR036291">
    <property type="entry name" value="NAD(P)-bd_dom_sf"/>
</dbReference>
<dbReference type="GO" id="GO:0000166">
    <property type="term" value="F:nucleotide binding"/>
    <property type="evidence" value="ECO:0007669"/>
    <property type="project" value="InterPro"/>
</dbReference>
<dbReference type="Gene3D" id="3.40.50.720">
    <property type="entry name" value="NAD(P)-binding Rossmann-like Domain"/>
    <property type="match status" value="1"/>
</dbReference>
<dbReference type="RefSeq" id="WP_029721302.1">
    <property type="nucleotide sequence ID" value="NZ_JAJUIW010000002.1"/>
</dbReference>
<evidence type="ECO:0000313" key="4">
    <source>
        <dbReference type="EMBL" id="KEI45805.1"/>
    </source>
</evidence>
<dbReference type="Proteomes" id="UP000031419">
    <property type="component" value="Unassembled WGS sequence"/>
</dbReference>
<evidence type="ECO:0000259" key="2">
    <source>
        <dbReference type="Pfam" id="PF01408"/>
    </source>
</evidence>
<name>A0A073B2G3_9PSEU</name>
<dbReference type="STRING" id="28042.GU90_02685"/>
<dbReference type="Gene3D" id="3.30.360.10">
    <property type="entry name" value="Dihydrodipicolinate Reductase, domain 2"/>
    <property type="match status" value="1"/>
</dbReference>
<dbReference type="SUPFAM" id="SSF55347">
    <property type="entry name" value="Glyceraldehyde-3-phosphate dehydrogenase-like, C-terminal domain"/>
    <property type="match status" value="1"/>
</dbReference>
<gene>
    <name evidence="4" type="ORF">GU90_02685</name>
</gene>
<feature type="domain" description="Gfo/Idh/MocA-like oxidoreductase N-terminal" evidence="2">
    <location>
        <begin position="5"/>
        <end position="122"/>
    </location>
</feature>
<dbReference type="PANTHER" id="PTHR43818:SF11">
    <property type="entry name" value="BCDNA.GH03377"/>
    <property type="match status" value="1"/>
</dbReference>
<dbReference type="EMBL" id="JNVU01000009">
    <property type="protein sequence ID" value="KEI45805.1"/>
    <property type="molecule type" value="Genomic_DNA"/>
</dbReference>
<reference evidence="4 5" key="1">
    <citation type="submission" date="2014-06" db="EMBL/GenBank/DDBJ databases">
        <title>Saccharopolyspora rectivirgula DSM-43113 Genome sequencing.</title>
        <authorList>
            <person name="Barrera C."/>
            <person name="Millon L."/>
            <person name="Rognon B."/>
            <person name="Zaugg C."/>
            <person name="Monod M."/>
        </authorList>
    </citation>
    <scope>NUCLEOTIDE SEQUENCE [LARGE SCALE GENOMIC DNA]</scope>
    <source>
        <strain evidence="4 5">DSM 43113</strain>
    </source>
</reference>
<evidence type="ECO:0000259" key="3">
    <source>
        <dbReference type="Pfam" id="PF22725"/>
    </source>
</evidence>
<sequence>MRKLGVALIGHAFMGQVHSQAWRTAARVFDLPVEPDLLLLCGRNRESVQRANRKLGWRETTDDWREVLTREDIQVVDICTPGDTHAEIAIEALRAGKHVLCEKPMANSVAEAERMAEAAQQARQHGIQSMIGFNYRRTPALALARSLLAQGRLGTVRQVRAAYLQDWLAPADAPLTWRLQASRAGSGAIGDLGAHLVDLTQYLLGAQITEVSGMLHTFVSERPLPDDPGATGQVTVDDMAAFTARFDTGAVGVFEATRYATGRKNGLRVEVNGSRGSLGFDFESMNELQFYDAAEDTGTAGFRRILVTEPQHPYLQAWYPPGHVLGYEHTFVHQVRDFVLAVCGEAEPNPDFSSGLQVQRVLAAVQHSAHQYSRWLPID</sequence>
<dbReference type="AlphaFoldDB" id="A0A073B2G3"/>
<protein>
    <submittedName>
        <fullName evidence="4">Dehydrogenase</fullName>
    </submittedName>
</protein>
<dbReference type="Pfam" id="PF01408">
    <property type="entry name" value="GFO_IDH_MocA"/>
    <property type="match status" value="1"/>
</dbReference>
<organism evidence="4 5">
    <name type="scientific">Saccharopolyspora rectivirgula</name>
    <dbReference type="NCBI Taxonomy" id="28042"/>
    <lineage>
        <taxon>Bacteria</taxon>
        <taxon>Bacillati</taxon>
        <taxon>Actinomycetota</taxon>
        <taxon>Actinomycetes</taxon>
        <taxon>Pseudonocardiales</taxon>
        <taxon>Pseudonocardiaceae</taxon>
        <taxon>Saccharopolyspora</taxon>
    </lineage>
</organism>
<dbReference type="InterPro" id="IPR050463">
    <property type="entry name" value="Gfo/Idh/MocA_oxidrdct_glycsds"/>
</dbReference>
<dbReference type="SUPFAM" id="SSF51735">
    <property type="entry name" value="NAD(P)-binding Rossmann-fold domains"/>
    <property type="match status" value="1"/>
</dbReference>
<feature type="domain" description="GFO/IDH/MocA-like oxidoreductase" evidence="3">
    <location>
        <begin position="143"/>
        <end position="278"/>
    </location>
</feature>
<dbReference type="InterPro" id="IPR055170">
    <property type="entry name" value="GFO_IDH_MocA-like_dom"/>
</dbReference>